<evidence type="ECO:0008006" key="3">
    <source>
        <dbReference type="Google" id="ProtNLM"/>
    </source>
</evidence>
<accession>A0A483CRG6</accession>
<sequence length="160" mass="17711">MNRRPCPPLHIRRATFTLLVAHREQIVPSIRKLGRHLGPPPVYFCGRTRPVLDLMGGTYAEGVDAWPVRDAAELLAMLEEVGRLTIVVEHDPALYYPDPERAAAVGRALAERVQMTCATVAYVATRQDDYLEAIGRQAGAVGDAWRDPLPEGQQRLFGQG</sequence>
<dbReference type="AlphaFoldDB" id="A0A483CRG6"/>
<comment type="caution">
    <text evidence="1">The sequence shown here is derived from an EMBL/GenBank/DDBJ whole genome shotgun (WGS) entry which is preliminary data.</text>
</comment>
<evidence type="ECO:0000313" key="1">
    <source>
        <dbReference type="EMBL" id="TAJ45418.1"/>
    </source>
</evidence>
<dbReference type="Proteomes" id="UP000292580">
    <property type="component" value="Unassembled WGS sequence"/>
</dbReference>
<proteinExistence type="predicted"/>
<organism evidence="1 2">
    <name type="scientific">Methanofollis fontis</name>
    <dbReference type="NCBI Taxonomy" id="2052832"/>
    <lineage>
        <taxon>Archaea</taxon>
        <taxon>Methanobacteriati</taxon>
        <taxon>Methanobacteriota</taxon>
        <taxon>Stenosarchaea group</taxon>
        <taxon>Methanomicrobia</taxon>
        <taxon>Methanomicrobiales</taxon>
        <taxon>Methanomicrobiaceae</taxon>
        <taxon>Methanofollis</taxon>
    </lineage>
</organism>
<reference evidence="1 2" key="1">
    <citation type="submission" date="2017-11" db="EMBL/GenBank/DDBJ databases">
        <title>Isolation and Characterization of Methanofollis Species from Methane Seep Offshore SW Taiwan.</title>
        <authorList>
            <person name="Teng N.-H."/>
            <person name="Lai M.-C."/>
            <person name="Chen S.-C."/>
        </authorList>
    </citation>
    <scope>NUCLEOTIDE SEQUENCE [LARGE SCALE GENOMIC DNA]</scope>
    <source>
        <strain evidence="1 2">FWC-SCC2</strain>
    </source>
</reference>
<dbReference type="RefSeq" id="WP_130645772.1">
    <property type="nucleotide sequence ID" value="NZ_PGCL01000001.1"/>
</dbReference>
<evidence type="ECO:0000313" key="2">
    <source>
        <dbReference type="Proteomes" id="UP000292580"/>
    </source>
</evidence>
<dbReference type="EMBL" id="PGCL01000001">
    <property type="protein sequence ID" value="TAJ45418.1"/>
    <property type="molecule type" value="Genomic_DNA"/>
</dbReference>
<keyword evidence="2" id="KW-1185">Reference proteome</keyword>
<protein>
    <recommendedName>
        <fullName evidence="3">DUF835 domain-containing protein</fullName>
    </recommendedName>
</protein>
<gene>
    <name evidence="1" type="ORF">CUJ86_01380</name>
</gene>
<dbReference type="OrthoDB" id="110539at2157"/>
<name>A0A483CRG6_9EURY</name>